<comment type="caution">
    <text evidence="2">The sequence shown here is derived from an EMBL/GenBank/DDBJ whole genome shotgun (WGS) entry which is preliminary data.</text>
</comment>
<feature type="compositionally biased region" description="Basic and acidic residues" evidence="1">
    <location>
        <begin position="43"/>
        <end position="53"/>
    </location>
</feature>
<name>A0ABW0HL32_9BACL</name>
<feature type="compositionally biased region" description="Basic and acidic residues" evidence="1">
    <location>
        <begin position="81"/>
        <end position="106"/>
    </location>
</feature>
<dbReference type="Proteomes" id="UP001596113">
    <property type="component" value="Unassembled WGS sequence"/>
</dbReference>
<evidence type="ECO:0000313" key="3">
    <source>
        <dbReference type="Proteomes" id="UP001596113"/>
    </source>
</evidence>
<proteinExistence type="predicted"/>
<dbReference type="RefSeq" id="WP_378129952.1">
    <property type="nucleotide sequence ID" value="NZ_JBHSMI010000008.1"/>
</dbReference>
<sequence>MSYKSIDLQASLPRAMEMSPLQQQQQLRSATEQSMLGQQAAKAAEHDAHRSVKAESASNETISDRQPHERDRRQLSKSNKKNGDNEAVEPKAAEHPFKGKHIDFMG</sequence>
<keyword evidence="3" id="KW-1185">Reference proteome</keyword>
<accession>A0ABW0HL32</accession>
<feature type="compositionally biased region" description="Basic and acidic residues" evidence="1">
    <location>
        <begin position="62"/>
        <end position="74"/>
    </location>
</feature>
<evidence type="ECO:0008006" key="4">
    <source>
        <dbReference type="Google" id="ProtNLM"/>
    </source>
</evidence>
<feature type="region of interest" description="Disordered" evidence="1">
    <location>
        <begin position="1"/>
        <end position="106"/>
    </location>
</feature>
<gene>
    <name evidence="2" type="ORF">ACFPOF_04375</name>
</gene>
<organism evidence="2 3">
    <name type="scientific">Cohnella soli</name>
    <dbReference type="NCBI Taxonomy" id="425005"/>
    <lineage>
        <taxon>Bacteria</taxon>
        <taxon>Bacillati</taxon>
        <taxon>Bacillota</taxon>
        <taxon>Bacilli</taxon>
        <taxon>Bacillales</taxon>
        <taxon>Paenibacillaceae</taxon>
        <taxon>Cohnella</taxon>
    </lineage>
</organism>
<dbReference type="EMBL" id="JBHSMI010000008">
    <property type="protein sequence ID" value="MFC5401964.1"/>
    <property type="molecule type" value="Genomic_DNA"/>
</dbReference>
<protein>
    <recommendedName>
        <fullName evidence="4">RNA polymerase subunit sigma</fullName>
    </recommendedName>
</protein>
<reference evidence="3" key="1">
    <citation type="journal article" date="2019" name="Int. J. Syst. Evol. Microbiol.">
        <title>The Global Catalogue of Microorganisms (GCM) 10K type strain sequencing project: providing services to taxonomists for standard genome sequencing and annotation.</title>
        <authorList>
            <consortium name="The Broad Institute Genomics Platform"/>
            <consortium name="The Broad Institute Genome Sequencing Center for Infectious Disease"/>
            <person name="Wu L."/>
            <person name="Ma J."/>
        </authorList>
    </citation>
    <scope>NUCLEOTIDE SEQUENCE [LARGE SCALE GENOMIC DNA]</scope>
    <source>
        <strain evidence="3">CGMCC 1.18575</strain>
    </source>
</reference>
<feature type="compositionally biased region" description="Polar residues" evidence="1">
    <location>
        <begin position="20"/>
        <end position="37"/>
    </location>
</feature>
<evidence type="ECO:0000313" key="2">
    <source>
        <dbReference type="EMBL" id="MFC5401964.1"/>
    </source>
</evidence>
<evidence type="ECO:0000256" key="1">
    <source>
        <dbReference type="SAM" id="MobiDB-lite"/>
    </source>
</evidence>